<dbReference type="EC" id="2.7.13.3" evidence="2"/>
<organism evidence="8 9">
    <name type="scientific">Methanosalsum natronophilum</name>
    <dbReference type="NCBI Taxonomy" id="768733"/>
    <lineage>
        <taxon>Archaea</taxon>
        <taxon>Methanobacteriati</taxon>
        <taxon>Methanobacteriota</taxon>
        <taxon>Stenosarchaea group</taxon>
        <taxon>Methanomicrobia</taxon>
        <taxon>Methanosarcinales</taxon>
        <taxon>Methanosarcinaceae</taxon>
        <taxon>Methanosalsum</taxon>
    </lineage>
</organism>
<evidence type="ECO:0000313" key="8">
    <source>
        <dbReference type="EMBL" id="RQD86501.1"/>
    </source>
</evidence>
<dbReference type="InterPro" id="IPR013655">
    <property type="entry name" value="PAS_fold_3"/>
</dbReference>
<evidence type="ECO:0000256" key="5">
    <source>
        <dbReference type="ARBA" id="ARBA00022777"/>
    </source>
</evidence>
<dbReference type="Pfam" id="PF13188">
    <property type="entry name" value="PAS_8"/>
    <property type="match status" value="1"/>
</dbReference>
<dbReference type="InterPro" id="IPR035965">
    <property type="entry name" value="PAS-like_dom_sf"/>
</dbReference>
<feature type="domain" description="PAC" evidence="7">
    <location>
        <begin position="601"/>
        <end position="652"/>
    </location>
</feature>
<feature type="domain" description="PAS" evidence="6">
    <location>
        <begin position="527"/>
        <end position="582"/>
    </location>
</feature>
<proteinExistence type="predicted"/>
<dbReference type="EMBL" id="QZAB01000259">
    <property type="protein sequence ID" value="RQD86501.1"/>
    <property type="molecule type" value="Genomic_DNA"/>
</dbReference>
<comment type="caution">
    <text evidence="8">The sequence shown here is derived from an EMBL/GenBank/DDBJ whole genome shotgun (WGS) entry which is preliminary data.</text>
</comment>
<dbReference type="PROSITE" id="PS50113">
    <property type="entry name" value="PAC"/>
    <property type="match status" value="3"/>
</dbReference>
<dbReference type="InterPro" id="IPR001610">
    <property type="entry name" value="PAC"/>
</dbReference>
<evidence type="ECO:0000256" key="1">
    <source>
        <dbReference type="ARBA" id="ARBA00000085"/>
    </source>
</evidence>
<feature type="domain" description="PAS" evidence="6">
    <location>
        <begin position="24"/>
        <end position="66"/>
    </location>
</feature>
<evidence type="ECO:0000256" key="3">
    <source>
        <dbReference type="ARBA" id="ARBA00022553"/>
    </source>
</evidence>
<dbReference type="InterPro" id="IPR000014">
    <property type="entry name" value="PAS"/>
</dbReference>
<sequence>MAPGNDKYRLLMENLPDAFAYHKIVTDSEGEPVDYIFLDVNPAFEKMTGLSRYEILNKRVREIMPELKNSSFDWIGAYGKVALTGENASFESYSEQLKRWYKVTAYSDEPGYFAAIFSDITAQKKLVKAEASLEENKPRLKQDITDRKRAEEELIKQEALLQKIFDLLPVGLWFADKKGALLRGNPEGIRIWGAEPQVGQNEYGVFKAKRLPSGEEVAPHDWALAHSINKGVTVADEMLEIEDFNGQKKIILNYTAPVVDDKGMIQGAIVVNQDITDRKVAEQKLRESEYKLNQILSNMMEVFWLRSADNKEMLYISPSYEKVWGRTCQSIYENPDTFMESVLDEYKPLVATEFERYKKKGLFELEYPIARPDGSVRWVWARSFPVKDGHGNIIHHTGIAVDITERIEAEQTLKESETRNKALLDAIPDYMFVFNREGEFLDYKANGSLLLPPEEFMYKKASQVLPPHLARLTLDRLKKVFKTGQIEQYEYQEEITNELRHFESRLVPCGEDKALAIVRDITDRKQAEGRFQALVENMPVMVDAFDEIGLILFWNKECERLTGYSAEEIVGNSDALESLYPDKEYREKILREIERRGFDWRELELDVTCKDGSVKTIAFSNISSKVSIPGWHTWAIGVDITERKQAEEALRRREEEFRALAENSPDMVVRFDKDLRHLYVNPALEKEVGIPRQEFIGRTNEDFDIPAKHLMFRNRTLKEVFNSGQEKEVYFNYTLSSRQKHYHARVVPEFASDGTVETVLAITRDITSIKEMEAA</sequence>
<dbReference type="Pfam" id="PF08448">
    <property type="entry name" value="PAS_4"/>
    <property type="match status" value="2"/>
</dbReference>
<dbReference type="AlphaFoldDB" id="A0A424YYY8"/>
<evidence type="ECO:0000259" key="6">
    <source>
        <dbReference type="PROSITE" id="PS50112"/>
    </source>
</evidence>
<dbReference type="PANTHER" id="PTHR43304:SF1">
    <property type="entry name" value="PAC DOMAIN-CONTAINING PROTEIN"/>
    <property type="match status" value="1"/>
</dbReference>
<dbReference type="SMART" id="SM00086">
    <property type="entry name" value="PAC"/>
    <property type="match status" value="3"/>
</dbReference>
<accession>A0A424YYY8</accession>
<evidence type="ECO:0000313" key="9">
    <source>
        <dbReference type="Proteomes" id="UP000284763"/>
    </source>
</evidence>
<keyword evidence="4" id="KW-0808">Transferase</keyword>
<evidence type="ECO:0000256" key="2">
    <source>
        <dbReference type="ARBA" id="ARBA00012438"/>
    </source>
</evidence>
<evidence type="ECO:0000259" key="7">
    <source>
        <dbReference type="PROSITE" id="PS50113"/>
    </source>
</evidence>
<feature type="domain" description="PAC" evidence="7">
    <location>
        <begin position="363"/>
        <end position="415"/>
    </location>
</feature>
<dbReference type="InterPro" id="IPR013656">
    <property type="entry name" value="PAS_4"/>
</dbReference>
<dbReference type="InterPro" id="IPR000700">
    <property type="entry name" value="PAS-assoc_C"/>
</dbReference>
<dbReference type="Gene3D" id="3.30.450.20">
    <property type="entry name" value="PAS domain"/>
    <property type="match status" value="6"/>
</dbReference>
<name>A0A424YYY8_9EURY</name>
<keyword evidence="3" id="KW-0597">Phosphoprotein</keyword>
<dbReference type="SUPFAM" id="SSF55785">
    <property type="entry name" value="PYP-like sensor domain (PAS domain)"/>
    <property type="match status" value="6"/>
</dbReference>
<dbReference type="InterPro" id="IPR052162">
    <property type="entry name" value="Sensor_kinase/Photoreceptor"/>
</dbReference>
<protein>
    <recommendedName>
        <fullName evidence="2">histidine kinase</fullName>
        <ecNumber evidence="2">2.7.13.3</ecNumber>
    </recommendedName>
</protein>
<reference evidence="8 9" key="1">
    <citation type="submission" date="2018-08" db="EMBL/GenBank/DDBJ databases">
        <title>The metabolism and importance of syntrophic acetate oxidation coupled to methane or sulfide production in haloalkaline environments.</title>
        <authorList>
            <person name="Timmers P.H.A."/>
            <person name="Vavourakis C.D."/>
            <person name="Sorokin D.Y."/>
            <person name="Sinninghe Damste J.S."/>
            <person name="Muyzer G."/>
            <person name="Stams A.J.M."/>
            <person name="Plugge C.M."/>
        </authorList>
    </citation>
    <scope>NUCLEOTIDE SEQUENCE [LARGE SCALE GENOMIC DNA]</scope>
    <source>
        <strain evidence="8">MSAO_Arc3</strain>
    </source>
</reference>
<feature type="domain" description="PAS" evidence="6">
    <location>
        <begin position="653"/>
        <end position="724"/>
    </location>
</feature>
<dbReference type="SMART" id="SM00091">
    <property type="entry name" value="PAS"/>
    <property type="match status" value="6"/>
</dbReference>
<dbReference type="GO" id="GO:0004673">
    <property type="term" value="F:protein histidine kinase activity"/>
    <property type="evidence" value="ECO:0007669"/>
    <property type="project" value="UniProtKB-EC"/>
</dbReference>
<dbReference type="Proteomes" id="UP000284763">
    <property type="component" value="Unassembled WGS sequence"/>
</dbReference>
<feature type="domain" description="PAC" evidence="7">
    <location>
        <begin position="235"/>
        <end position="287"/>
    </location>
</feature>
<evidence type="ECO:0000256" key="4">
    <source>
        <dbReference type="ARBA" id="ARBA00022679"/>
    </source>
</evidence>
<keyword evidence="5" id="KW-0418">Kinase</keyword>
<dbReference type="CDD" id="cd00130">
    <property type="entry name" value="PAS"/>
    <property type="match status" value="3"/>
</dbReference>
<dbReference type="NCBIfam" id="TIGR00229">
    <property type="entry name" value="sensory_box"/>
    <property type="match status" value="5"/>
</dbReference>
<dbReference type="InterPro" id="IPR013767">
    <property type="entry name" value="PAS_fold"/>
</dbReference>
<comment type="catalytic activity">
    <reaction evidence="1">
        <text>ATP + protein L-histidine = ADP + protein N-phospho-L-histidine.</text>
        <dbReference type="EC" id="2.7.13.3"/>
    </reaction>
</comment>
<feature type="non-terminal residue" evidence="8">
    <location>
        <position position="775"/>
    </location>
</feature>
<dbReference type="PROSITE" id="PS50112">
    <property type="entry name" value="PAS"/>
    <property type="match status" value="3"/>
</dbReference>
<dbReference type="PANTHER" id="PTHR43304">
    <property type="entry name" value="PHYTOCHROME-LIKE PROTEIN CPH1"/>
    <property type="match status" value="1"/>
</dbReference>
<dbReference type="Pfam" id="PF00989">
    <property type="entry name" value="PAS"/>
    <property type="match status" value="1"/>
</dbReference>
<dbReference type="Pfam" id="PF08447">
    <property type="entry name" value="PAS_3"/>
    <property type="match status" value="1"/>
</dbReference>
<dbReference type="GO" id="GO:0006355">
    <property type="term" value="P:regulation of DNA-templated transcription"/>
    <property type="evidence" value="ECO:0007669"/>
    <property type="project" value="InterPro"/>
</dbReference>
<gene>
    <name evidence="8" type="ORF">D5R95_03895</name>
</gene>